<accession>A0A7W6NLD7</accession>
<dbReference type="GO" id="GO:0005829">
    <property type="term" value="C:cytosol"/>
    <property type="evidence" value="ECO:0007669"/>
    <property type="project" value="TreeGrafter"/>
</dbReference>
<comment type="caution">
    <text evidence="4">The sequence shown here is derived from an EMBL/GenBank/DDBJ whole genome shotgun (WGS) entry which is preliminary data.</text>
</comment>
<reference evidence="4 5" key="1">
    <citation type="submission" date="2020-08" db="EMBL/GenBank/DDBJ databases">
        <title>Genomic Encyclopedia of Type Strains, Phase IV (KMG-IV): sequencing the most valuable type-strain genomes for metagenomic binning, comparative biology and taxonomic classification.</title>
        <authorList>
            <person name="Goeker M."/>
        </authorList>
    </citation>
    <scope>NUCLEOTIDE SEQUENCE [LARGE SCALE GENOMIC DNA]</scope>
    <source>
        <strain evidence="4 5">DSM 29853</strain>
    </source>
</reference>
<dbReference type="EC" id="2.7.1.-" evidence="4"/>
<organism evidence="4 5">
    <name type="scientific">Gellertiella hungarica</name>
    <dbReference type="NCBI Taxonomy" id="1572859"/>
    <lineage>
        <taxon>Bacteria</taxon>
        <taxon>Pseudomonadati</taxon>
        <taxon>Pseudomonadota</taxon>
        <taxon>Alphaproteobacteria</taxon>
        <taxon>Hyphomicrobiales</taxon>
        <taxon>Rhizobiaceae</taxon>
        <taxon>Gellertiella</taxon>
    </lineage>
</organism>
<dbReference type="EMBL" id="JACIEZ010000009">
    <property type="protein sequence ID" value="MBB4066440.1"/>
    <property type="molecule type" value="Genomic_DNA"/>
</dbReference>
<dbReference type="InterPro" id="IPR002173">
    <property type="entry name" value="Carboh/pur_kinase_PfkB_CS"/>
</dbReference>
<dbReference type="Proteomes" id="UP000528286">
    <property type="component" value="Unassembled WGS sequence"/>
</dbReference>
<keyword evidence="5" id="KW-1185">Reference proteome</keyword>
<evidence type="ECO:0000259" key="3">
    <source>
        <dbReference type="Pfam" id="PF00294"/>
    </source>
</evidence>
<dbReference type="InterPro" id="IPR029056">
    <property type="entry name" value="Ribokinase-like"/>
</dbReference>
<evidence type="ECO:0000313" key="4">
    <source>
        <dbReference type="EMBL" id="MBB4066440.1"/>
    </source>
</evidence>
<evidence type="ECO:0000256" key="2">
    <source>
        <dbReference type="ARBA" id="ARBA00022777"/>
    </source>
</evidence>
<dbReference type="PANTHER" id="PTHR10584">
    <property type="entry name" value="SUGAR KINASE"/>
    <property type="match status" value="1"/>
</dbReference>
<dbReference type="SUPFAM" id="SSF53613">
    <property type="entry name" value="Ribokinase-like"/>
    <property type="match status" value="1"/>
</dbReference>
<keyword evidence="1 4" id="KW-0808">Transferase</keyword>
<sequence length="270" mass="28046">MNVLRLAAVGDNCVDRFRPPVSQVLIGGNALNVAAQCAMAGHESWYFGAVGPDTAGEATREALAAKNVCLDHLVTLPGETAYTDIAVEPSGERVFLLEEFGVCRGYRPDEAARKALLGMDHVHIGWLDDGGALRRWLVEAGVSCSQDLSINIAPEHLGVEGLEVAFRSGGDAADPRQLAVAMLAGGARLAVVTRGARGAYGLSATGEEAQVPAVPITPVDTTGAGDSFIAAFLIAHRAGQRLHEALLAGCAQAARTCAHAGGFPQVPGRF</sequence>
<gene>
    <name evidence="4" type="ORF">GGR23_003655</name>
</gene>
<feature type="domain" description="Carbohydrate kinase PfkB" evidence="3">
    <location>
        <begin position="26"/>
        <end position="96"/>
    </location>
</feature>
<dbReference type="PANTHER" id="PTHR10584:SF166">
    <property type="entry name" value="RIBOKINASE"/>
    <property type="match status" value="1"/>
</dbReference>
<keyword evidence="2 4" id="KW-0418">Kinase</keyword>
<dbReference type="GO" id="GO:0016301">
    <property type="term" value="F:kinase activity"/>
    <property type="evidence" value="ECO:0007669"/>
    <property type="project" value="UniProtKB-KW"/>
</dbReference>
<dbReference type="Pfam" id="PF00294">
    <property type="entry name" value="PfkB"/>
    <property type="match status" value="2"/>
</dbReference>
<evidence type="ECO:0000313" key="5">
    <source>
        <dbReference type="Proteomes" id="UP000528286"/>
    </source>
</evidence>
<proteinExistence type="predicted"/>
<feature type="domain" description="Carbohydrate kinase PfkB" evidence="3">
    <location>
        <begin position="170"/>
        <end position="261"/>
    </location>
</feature>
<dbReference type="RefSeq" id="WP_183367712.1">
    <property type="nucleotide sequence ID" value="NZ_JACIEZ010000009.1"/>
</dbReference>
<dbReference type="AlphaFoldDB" id="A0A7W6NLD7"/>
<dbReference type="PROSITE" id="PS00584">
    <property type="entry name" value="PFKB_KINASES_2"/>
    <property type="match status" value="1"/>
</dbReference>
<name>A0A7W6NLD7_9HYPH</name>
<dbReference type="InterPro" id="IPR011611">
    <property type="entry name" value="PfkB_dom"/>
</dbReference>
<evidence type="ECO:0000256" key="1">
    <source>
        <dbReference type="ARBA" id="ARBA00022679"/>
    </source>
</evidence>
<protein>
    <submittedName>
        <fullName evidence="4">Fructoselysine 6-kinase</fullName>
        <ecNumber evidence="4">2.7.1.-</ecNumber>
    </submittedName>
</protein>
<dbReference type="Gene3D" id="3.40.1190.20">
    <property type="match status" value="1"/>
</dbReference>